<keyword evidence="4" id="KW-1185">Reference proteome</keyword>
<dbReference type="PANTHER" id="PTHR33180:SF31">
    <property type="entry name" value="POLYPROTEIN PROTEIN"/>
    <property type="match status" value="1"/>
</dbReference>
<evidence type="ECO:0000259" key="2">
    <source>
        <dbReference type="Pfam" id="PF20167"/>
    </source>
</evidence>
<feature type="region of interest" description="Disordered" evidence="1">
    <location>
        <begin position="16"/>
        <end position="165"/>
    </location>
</feature>
<dbReference type="HOGENOM" id="CLU_029307_1_1_1"/>
<accession>M1DHV3</accession>
<dbReference type="Gramene" id="PGSC0003DMT400089290">
    <property type="protein sequence ID" value="PGSC0003DMT400089290"/>
    <property type="gene ID" value="PGSC0003DMG400038861"/>
</dbReference>
<evidence type="ECO:0000313" key="3">
    <source>
        <dbReference type="EnsemblPlants" id="PGSC0003DMT400089290"/>
    </source>
</evidence>
<sequence length="431" mass="48072">MLDLVRHLAQSNFNLEPVKLGDPRSNLASRQPSRRSRQSPPFGSQHMARSKVAGRNMPRQGKANGITPNENATASRGKATKLSTTGGKGKVKGKASELSEASSDSDGIYATYLTPSKGEDKHPEPQTTESEDDEFVIAQRAELLPKKRNDPSRIRNPQPTTPTPPVLEQAMVLAPPVQGPLPKSMNRLKTEGLRKILGEKCLSIDGVIDKYPKIMDCLKHHKFQIFTKPRGSYIPSWVREFYSAYDALIAQRNKQATTFKEVDYVVVIGKKNREAGGDEKVVSPTNFRWYSEVVGRRGPIEKKGLNVAARYWFDYISNTIMPSQNEPIFRLANAACMGCIIKETMINLGMIIASEILLYAKQCQTSLPFPVLIIELCRRAQVPRDAKKDVEVILTYSTDVRRIEAEYLKDQAEQNNKAASVDSSPIVETNL</sequence>
<reference evidence="3" key="2">
    <citation type="submission" date="2015-06" db="UniProtKB">
        <authorList>
            <consortium name="EnsemblPlants"/>
        </authorList>
    </citation>
    <scope>IDENTIFICATION</scope>
    <source>
        <strain evidence="3">DM1-3 516 R44</strain>
    </source>
</reference>
<dbReference type="AlphaFoldDB" id="M1DHV3"/>
<name>M1DHV3_SOLTU</name>
<feature type="compositionally biased region" description="Low complexity" evidence="1">
    <location>
        <begin position="96"/>
        <end position="106"/>
    </location>
</feature>
<dbReference type="PANTHER" id="PTHR33180">
    <property type="entry name" value="PHOTOSYSTEM II CP43 REACTION CENTER PROTEIN"/>
    <property type="match status" value="1"/>
</dbReference>
<dbReference type="InParanoid" id="M1DHV3"/>
<dbReference type="GO" id="GO:0009523">
    <property type="term" value="C:photosystem II"/>
    <property type="evidence" value="ECO:0000318"/>
    <property type="project" value="GO_Central"/>
</dbReference>
<dbReference type="GO" id="GO:0009579">
    <property type="term" value="C:thylakoid"/>
    <property type="evidence" value="ECO:0000318"/>
    <property type="project" value="GO_Central"/>
</dbReference>
<dbReference type="PaxDb" id="4113-PGSC0003DMT400089290"/>
<dbReference type="EnsemblPlants" id="PGSC0003DMT400089290">
    <property type="protein sequence ID" value="PGSC0003DMT400089290"/>
    <property type="gene ID" value="PGSC0003DMG400038861"/>
</dbReference>
<dbReference type="Pfam" id="PF20167">
    <property type="entry name" value="Transposase_32"/>
    <property type="match status" value="1"/>
</dbReference>
<reference evidence="4" key="1">
    <citation type="journal article" date="2011" name="Nature">
        <title>Genome sequence and analysis of the tuber crop potato.</title>
        <authorList>
            <consortium name="The Potato Genome Sequencing Consortium"/>
        </authorList>
    </citation>
    <scope>NUCLEOTIDE SEQUENCE [LARGE SCALE GENOMIC DNA]</scope>
    <source>
        <strain evidence="4">cv. DM1-3 516 R44</strain>
    </source>
</reference>
<feature type="compositionally biased region" description="Basic and acidic residues" evidence="1">
    <location>
        <begin position="143"/>
        <end position="153"/>
    </location>
</feature>
<feature type="domain" description="Putative plant transposon protein" evidence="2">
    <location>
        <begin position="220"/>
        <end position="383"/>
    </location>
</feature>
<evidence type="ECO:0000313" key="4">
    <source>
        <dbReference type="Proteomes" id="UP000011115"/>
    </source>
</evidence>
<dbReference type="InterPro" id="IPR046796">
    <property type="entry name" value="Transposase_32_dom"/>
</dbReference>
<protein>
    <recommendedName>
        <fullName evidence="2">Putative plant transposon protein domain-containing protein</fullName>
    </recommendedName>
</protein>
<proteinExistence type="predicted"/>
<dbReference type="Proteomes" id="UP000011115">
    <property type="component" value="Unassembled WGS sequence"/>
</dbReference>
<organism evidence="3 4">
    <name type="scientific">Solanum tuberosum</name>
    <name type="common">Potato</name>
    <dbReference type="NCBI Taxonomy" id="4113"/>
    <lineage>
        <taxon>Eukaryota</taxon>
        <taxon>Viridiplantae</taxon>
        <taxon>Streptophyta</taxon>
        <taxon>Embryophyta</taxon>
        <taxon>Tracheophyta</taxon>
        <taxon>Spermatophyta</taxon>
        <taxon>Magnoliopsida</taxon>
        <taxon>eudicotyledons</taxon>
        <taxon>Gunneridae</taxon>
        <taxon>Pentapetalae</taxon>
        <taxon>asterids</taxon>
        <taxon>lamiids</taxon>
        <taxon>Solanales</taxon>
        <taxon>Solanaceae</taxon>
        <taxon>Solanoideae</taxon>
        <taxon>Solaneae</taxon>
        <taxon>Solanum</taxon>
    </lineage>
</organism>
<evidence type="ECO:0000256" key="1">
    <source>
        <dbReference type="SAM" id="MobiDB-lite"/>
    </source>
</evidence>